<keyword evidence="1" id="KW-0812">Transmembrane</keyword>
<dbReference type="InterPro" id="IPR046682">
    <property type="entry name" value="DUF6552"/>
</dbReference>
<feature type="transmembrane region" description="Helical" evidence="1">
    <location>
        <begin position="71"/>
        <end position="90"/>
    </location>
</feature>
<dbReference type="EMBL" id="LR796341">
    <property type="protein sequence ID" value="CAB4137258.1"/>
    <property type="molecule type" value="Genomic_DNA"/>
</dbReference>
<organism evidence="2">
    <name type="scientific">uncultured Caudovirales phage</name>
    <dbReference type="NCBI Taxonomy" id="2100421"/>
    <lineage>
        <taxon>Viruses</taxon>
        <taxon>Duplodnaviria</taxon>
        <taxon>Heunggongvirae</taxon>
        <taxon>Uroviricota</taxon>
        <taxon>Caudoviricetes</taxon>
        <taxon>Peduoviridae</taxon>
        <taxon>Maltschvirus</taxon>
        <taxon>Maltschvirus maltsch</taxon>
    </lineage>
</organism>
<protein>
    <submittedName>
        <fullName evidence="2">Uncharacterized protein</fullName>
    </submittedName>
</protein>
<name>A0A6J5LS96_9CAUD</name>
<feature type="transmembrane region" description="Helical" evidence="1">
    <location>
        <begin position="23"/>
        <end position="41"/>
    </location>
</feature>
<feature type="transmembrane region" description="Helical" evidence="1">
    <location>
        <begin position="47"/>
        <end position="64"/>
    </location>
</feature>
<reference evidence="2" key="1">
    <citation type="submission" date="2020-04" db="EMBL/GenBank/DDBJ databases">
        <authorList>
            <person name="Chiriac C."/>
            <person name="Salcher M."/>
            <person name="Ghai R."/>
            <person name="Kavagutti S V."/>
        </authorList>
    </citation>
    <scope>NUCLEOTIDE SEQUENCE</scope>
</reference>
<evidence type="ECO:0000256" key="1">
    <source>
        <dbReference type="SAM" id="Phobius"/>
    </source>
</evidence>
<accession>A0A6J5LS96</accession>
<sequence>MYSDLDNHNPRPTPYYPPKKRDWVPILKWLGVAMFIVGAVLNSVNIYPLNSVFLLSGGFIWAAVGHLTRDTAMVVLNLGMNAIYIAGLAWKLL</sequence>
<keyword evidence="1" id="KW-0472">Membrane</keyword>
<keyword evidence="1" id="KW-1133">Transmembrane helix</keyword>
<evidence type="ECO:0000313" key="2">
    <source>
        <dbReference type="EMBL" id="CAB4137258.1"/>
    </source>
</evidence>
<gene>
    <name evidence="2" type="ORF">UFOVP328_13</name>
</gene>
<dbReference type="Pfam" id="PF20189">
    <property type="entry name" value="DUF6552"/>
    <property type="match status" value="1"/>
</dbReference>
<proteinExistence type="predicted"/>